<dbReference type="EMBL" id="JAAOIW010000029">
    <property type="protein sequence ID" value="NHN35256.1"/>
    <property type="molecule type" value="Genomic_DNA"/>
</dbReference>
<gene>
    <name evidence="2" type="ORF">G9U52_36640</name>
</gene>
<comment type="caution">
    <text evidence="2">The sequence shown here is derived from an EMBL/GenBank/DDBJ whole genome shotgun (WGS) entry which is preliminary data.</text>
</comment>
<feature type="chain" id="PRO_5047543777" evidence="1">
    <location>
        <begin position="24"/>
        <end position="245"/>
    </location>
</feature>
<evidence type="ECO:0000313" key="2">
    <source>
        <dbReference type="EMBL" id="NHN35256.1"/>
    </source>
</evidence>
<accession>A0ABX0JHF6</accession>
<dbReference type="Proteomes" id="UP001165962">
    <property type="component" value="Unassembled WGS sequence"/>
</dbReference>
<keyword evidence="3" id="KW-1185">Reference proteome</keyword>
<protein>
    <submittedName>
        <fullName evidence="2">Uncharacterized protein</fullName>
    </submittedName>
</protein>
<dbReference type="RefSeq" id="WP_166157749.1">
    <property type="nucleotide sequence ID" value="NZ_JAAOIW010000029.1"/>
</dbReference>
<proteinExistence type="predicted"/>
<evidence type="ECO:0000256" key="1">
    <source>
        <dbReference type="SAM" id="SignalP"/>
    </source>
</evidence>
<sequence>MKKVLLPTVFIASLVIASATALAAVDTTSNITQPASVAAVSAAVNNDHAGTIEYAKKTLFNPDGSVVAVNETWADAATRNQKSNYEEPVKGTDSMQRLGGAYVLDNGNTYIKVATDAQGNLVGYELTAKNPDQNWSNSLVAEKQDYINEYKEGTRRVGWTDEGIVQTVDGQSLRKLSRTDKSAAFSTTYTESVFLDDSGLPVQGEIYEVVNGTANLLYTYVYEFKNVSNDGSLFDAKGIPLQEIK</sequence>
<reference evidence="2" key="1">
    <citation type="submission" date="2020-03" db="EMBL/GenBank/DDBJ databases">
        <title>Draft sequencing of Paenibacilllus sp. S3N08.</title>
        <authorList>
            <person name="Kim D.-U."/>
        </authorList>
    </citation>
    <scope>NUCLEOTIDE SEQUENCE</scope>
    <source>
        <strain evidence="2">S3N08</strain>
    </source>
</reference>
<feature type="signal peptide" evidence="1">
    <location>
        <begin position="1"/>
        <end position="23"/>
    </location>
</feature>
<name>A0ABX0JHF6_9BACL</name>
<keyword evidence="1" id="KW-0732">Signal</keyword>
<organism evidence="2 3">
    <name type="scientific">Paenibacillus agricola</name>
    <dbReference type="NCBI Taxonomy" id="2716264"/>
    <lineage>
        <taxon>Bacteria</taxon>
        <taxon>Bacillati</taxon>
        <taxon>Bacillota</taxon>
        <taxon>Bacilli</taxon>
        <taxon>Bacillales</taxon>
        <taxon>Paenibacillaceae</taxon>
        <taxon>Paenibacillus</taxon>
    </lineage>
</organism>
<evidence type="ECO:0000313" key="3">
    <source>
        <dbReference type="Proteomes" id="UP001165962"/>
    </source>
</evidence>